<evidence type="ECO:0000313" key="1">
    <source>
        <dbReference type="EMBL" id="CEK51471.1"/>
    </source>
</evidence>
<proteinExistence type="predicted"/>
<feature type="non-terminal residue" evidence="1">
    <location>
        <position position="60"/>
    </location>
</feature>
<dbReference type="AlphaFoldDB" id="A0A0B6Y6P6"/>
<name>A0A0B6Y6P6_9EUPU</name>
<sequence length="60" mass="6711">MFCCSAYITAHLNDFQSLIDSHPPSNAMFKASLMFCGHHHCFVHPLPCLSETRLSILCSV</sequence>
<reference evidence="1" key="1">
    <citation type="submission" date="2014-12" db="EMBL/GenBank/DDBJ databases">
        <title>Insight into the proteome of Arion vulgaris.</title>
        <authorList>
            <person name="Aradska J."/>
            <person name="Bulat T."/>
            <person name="Smidak R."/>
            <person name="Sarate P."/>
            <person name="Gangsoo J."/>
            <person name="Sialana F."/>
            <person name="Bilban M."/>
            <person name="Lubec G."/>
        </authorList>
    </citation>
    <scope>NUCLEOTIDE SEQUENCE</scope>
    <source>
        <tissue evidence="1">Skin</tissue>
    </source>
</reference>
<dbReference type="EMBL" id="HACG01004606">
    <property type="protein sequence ID" value="CEK51471.1"/>
    <property type="molecule type" value="Transcribed_RNA"/>
</dbReference>
<gene>
    <name evidence="1" type="primary">ORF13506</name>
</gene>
<accession>A0A0B6Y6P6</accession>
<protein>
    <submittedName>
        <fullName evidence="1">Uncharacterized protein</fullName>
    </submittedName>
</protein>
<organism evidence="1">
    <name type="scientific">Arion vulgaris</name>
    <dbReference type="NCBI Taxonomy" id="1028688"/>
    <lineage>
        <taxon>Eukaryota</taxon>
        <taxon>Metazoa</taxon>
        <taxon>Spiralia</taxon>
        <taxon>Lophotrochozoa</taxon>
        <taxon>Mollusca</taxon>
        <taxon>Gastropoda</taxon>
        <taxon>Heterobranchia</taxon>
        <taxon>Euthyneura</taxon>
        <taxon>Panpulmonata</taxon>
        <taxon>Eupulmonata</taxon>
        <taxon>Stylommatophora</taxon>
        <taxon>Helicina</taxon>
        <taxon>Arionoidea</taxon>
        <taxon>Arionidae</taxon>
        <taxon>Arion</taxon>
    </lineage>
</organism>